<dbReference type="CDD" id="cd14536">
    <property type="entry name" value="PTP-MTMR9"/>
    <property type="match status" value="1"/>
</dbReference>
<dbReference type="SUPFAM" id="SSF50729">
    <property type="entry name" value="PH domain-like"/>
    <property type="match status" value="1"/>
</dbReference>
<name>A0AAW1V9C0_9CUCU</name>
<dbReference type="GO" id="GO:0046856">
    <property type="term" value="P:phosphatidylinositol dephosphorylation"/>
    <property type="evidence" value="ECO:0007669"/>
    <property type="project" value="TreeGrafter"/>
</dbReference>
<evidence type="ECO:0000313" key="4">
    <source>
        <dbReference type="EMBL" id="KAK9888509.1"/>
    </source>
</evidence>
<dbReference type="PROSITE" id="PS51339">
    <property type="entry name" value="PPASE_MYOTUBULARIN"/>
    <property type="match status" value="1"/>
</dbReference>
<dbReference type="AlphaFoldDB" id="A0AAW1V9C0"/>
<evidence type="ECO:0000256" key="2">
    <source>
        <dbReference type="SAM" id="Coils"/>
    </source>
</evidence>
<evidence type="ECO:0000259" key="3">
    <source>
        <dbReference type="PROSITE" id="PS51339"/>
    </source>
</evidence>
<evidence type="ECO:0000256" key="1">
    <source>
        <dbReference type="ARBA" id="ARBA00007471"/>
    </source>
</evidence>
<keyword evidence="5" id="KW-1185">Reference proteome</keyword>
<feature type="domain" description="Myotubularin phosphatase" evidence="3">
    <location>
        <begin position="128"/>
        <end position="505"/>
    </location>
</feature>
<feature type="coiled-coil region" evidence="2">
    <location>
        <begin position="514"/>
        <end position="555"/>
    </location>
</feature>
<accession>A0AAW1V9C0</accession>
<dbReference type="InterPro" id="IPR010569">
    <property type="entry name" value="Myotubularin-like_Pase_dom"/>
</dbReference>
<dbReference type="PANTHER" id="PTHR10807">
    <property type="entry name" value="MYOTUBULARIN-RELATED"/>
    <property type="match status" value="1"/>
</dbReference>
<dbReference type="PANTHER" id="PTHR10807:SF73">
    <property type="entry name" value="LD06050P"/>
    <property type="match status" value="1"/>
</dbReference>
<comment type="caution">
    <text evidence="4">The sequence shown here is derived from an EMBL/GenBank/DDBJ whole genome shotgun (WGS) entry which is preliminary data.</text>
</comment>
<dbReference type="CDD" id="cd13211">
    <property type="entry name" value="PH-GRAM_MTMR9"/>
    <property type="match status" value="1"/>
</dbReference>
<dbReference type="InterPro" id="IPR011993">
    <property type="entry name" value="PH-like_dom_sf"/>
</dbReference>
<dbReference type="GO" id="GO:0019903">
    <property type="term" value="F:protein phosphatase binding"/>
    <property type="evidence" value="ECO:0007669"/>
    <property type="project" value="TreeGrafter"/>
</dbReference>
<dbReference type="InterPro" id="IPR048994">
    <property type="entry name" value="PH-GRAM_MTMR6-9"/>
</dbReference>
<dbReference type="Proteomes" id="UP001431783">
    <property type="component" value="Unassembled WGS sequence"/>
</dbReference>
<proteinExistence type="inferred from homology"/>
<dbReference type="SUPFAM" id="SSF52799">
    <property type="entry name" value="(Phosphotyrosine protein) phosphatases II"/>
    <property type="match status" value="1"/>
</dbReference>
<sequence>MEFAELITSPNLDRVILYDPTNNKIEGTLCITGHHLILSSRNDSIPAQEVWLLHHSIDHIEKKFTNSPSNGGTIIIKCKDLRIFQLLIPSTEDLLNVFTSIDRLINLDRTELLYPFFYRPMYNILEDGHTLFKPDLEFAKLLKSDDWRLTYVNNDFSVCPSYGATLVVPKSIDDDVIISAASFREGGRFPVLSYKHNNGAVLLRSSQPMLNNSNRRSRADEKILNAVLGQSKKGYIIDTRSTNYANNCKAKGGGTEPESHYTQWKRVHKGMDKISKCNGSLLDNLAKLIEACIDTNCSSDKWLSRLENSNWLSHVLNVLNGACLVAQCLDQDGATVLVHGSSGLDTTLLVTAITQVILNPDCRTVRGMQALIEREWLQAGHPFQLRNSKFGFSNTRSKYQQPTFLLFLDCVHQLHYQFPCSFEFNGDMLILLFEHSYFSQFGTFLGNCEKDRLNLNLAKQTISLWSYLNRPDILTSLLNPLYEPNKSPVWPSVAPVSLVLWRDLYLRWMIPSPNKRLREKMAEILEKHKNIRSQVIKMKKAVADAQNEYEQLCREVEKDSTIYDSD</sequence>
<dbReference type="GO" id="GO:0010507">
    <property type="term" value="P:negative regulation of autophagy"/>
    <property type="evidence" value="ECO:0007669"/>
    <property type="project" value="TreeGrafter"/>
</dbReference>
<dbReference type="GO" id="GO:0005737">
    <property type="term" value="C:cytoplasm"/>
    <property type="evidence" value="ECO:0007669"/>
    <property type="project" value="TreeGrafter"/>
</dbReference>
<dbReference type="Pfam" id="PF06602">
    <property type="entry name" value="Myotub-related"/>
    <property type="match status" value="1"/>
</dbReference>
<reference evidence="4 5" key="1">
    <citation type="submission" date="2023-03" db="EMBL/GenBank/DDBJ databases">
        <title>Genome insight into feeding habits of ladybird beetles.</title>
        <authorList>
            <person name="Li H.-S."/>
            <person name="Huang Y.-H."/>
            <person name="Pang H."/>
        </authorList>
    </citation>
    <scope>NUCLEOTIDE SEQUENCE [LARGE SCALE GENOMIC DNA]</scope>
    <source>
        <strain evidence="4">SYSU_2023b</strain>
        <tissue evidence="4">Whole body</tissue>
    </source>
</reference>
<dbReference type="EMBL" id="JARQZJ010000121">
    <property type="protein sequence ID" value="KAK9888509.1"/>
    <property type="molecule type" value="Genomic_DNA"/>
</dbReference>
<organism evidence="4 5">
    <name type="scientific">Henosepilachna vigintioctopunctata</name>
    <dbReference type="NCBI Taxonomy" id="420089"/>
    <lineage>
        <taxon>Eukaryota</taxon>
        <taxon>Metazoa</taxon>
        <taxon>Ecdysozoa</taxon>
        <taxon>Arthropoda</taxon>
        <taxon>Hexapoda</taxon>
        <taxon>Insecta</taxon>
        <taxon>Pterygota</taxon>
        <taxon>Neoptera</taxon>
        <taxon>Endopterygota</taxon>
        <taxon>Coleoptera</taxon>
        <taxon>Polyphaga</taxon>
        <taxon>Cucujiformia</taxon>
        <taxon>Coccinelloidea</taxon>
        <taxon>Coccinellidae</taxon>
        <taxon>Epilachninae</taxon>
        <taxon>Epilachnini</taxon>
        <taxon>Henosepilachna</taxon>
    </lineage>
</organism>
<comment type="similarity">
    <text evidence="1">Belongs to the protein-tyrosine phosphatase family. Non-receptor class myotubularin subfamily.</text>
</comment>
<protein>
    <recommendedName>
        <fullName evidence="3">Myotubularin phosphatase domain-containing protein</fullName>
    </recommendedName>
</protein>
<dbReference type="InterPro" id="IPR029021">
    <property type="entry name" value="Prot-tyrosine_phosphatase-like"/>
</dbReference>
<keyword evidence="2" id="KW-0175">Coiled coil</keyword>
<dbReference type="Gene3D" id="2.30.29.30">
    <property type="entry name" value="Pleckstrin-homology domain (PH domain)/Phosphotyrosine-binding domain (PTB)"/>
    <property type="match status" value="1"/>
</dbReference>
<evidence type="ECO:0000313" key="5">
    <source>
        <dbReference type="Proteomes" id="UP001431783"/>
    </source>
</evidence>
<dbReference type="Pfam" id="PF21098">
    <property type="entry name" value="PH-GRAM_MTMR6-like"/>
    <property type="match status" value="1"/>
</dbReference>
<gene>
    <name evidence="4" type="ORF">WA026_000761</name>
</gene>
<dbReference type="InterPro" id="IPR030564">
    <property type="entry name" value="Myotubularin"/>
</dbReference>